<comment type="similarity">
    <text evidence="1">Belongs to the thioesterase PaaI family.</text>
</comment>
<reference evidence="4" key="1">
    <citation type="journal article" date="2014" name="Int. J. Syst. Evol. Microbiol.">
        <title>Complete genome sequence of Corynebacterium casei LMG S-19264T (=DSM 44701T), isolated from a smear-ripened cheese.</title>
        <authorList>
            <consortium name="US DOE Joint Genome Institute (JGI-PGF)"/>
            <person name="Walter F."/>
            <person name="Albersmeier A."/>
            <person name="Kalinowski J."/>
            <person name="Ruckert C."/>
        </authorList>
    </citation>
    <scope>NUCLEOTIDE SEQUENCE</scope>
    <source>
        <strain evidence="4">CGMCC 1.12408</strain>
    </source>
</reference>
<evidence type="ECO:0000313" key="5">
    <source>
        <dbReference type="Proteomes" id="UP000613512"/>
    </source>
</evidence>
<dbReference type="RefSeq" id="WP_188384540.1">
    <property type="nucleotide sequence ID" value="NZ_BMEY01000009.1"/>
</dbReference>
<dbReference type="PANTHER" id="PTHR43240:SF5">
    <property type="entry name" value="1,4-DIHYDROXY-2-NAPHTHOYL-COA THIOESTERASE 1"/>
    <property type="match status" value="1"/>
</dbReference>
<reference evidence="4" key="2">
    <citation type="submission" date="2020-09" db="EMBL/GenBank/DDBJ databases">
        <authorList>
            <person name="Sun Q."/>
            <person name="Zhou Y."/>
        </authorList>
    </citation>
    <scope>NUCLEOTIDE SEQUENCE</scope>
    <source>
        <strain evidence="4">CGMCC 1.12408</strain>
    </source>
</reference>
<dbReference type="PANTHER" id="PTHR43240">
    <property type="entry name" value="1,4-DIHYDROXY-2-NAPHTHOYL-COA THIOESTERASE 1"/>
    <property type="match status" value="1"/>
</dbReference>
<dbReference type="Gene3D" id="3.10.129.10">
    <property type="entry name" value="Hotdog Thioesterase"/>
    <property type="match status" value="1"/>
</dbReference>
<gene>
    <name evidence="4" type="ORF">GCM10008025_20120</name>
</gene>
<evidence type="ECO:0000256" key="1">
    <source>
        <dbReference type="ARBA" id="ARBA00008324"/>
    </source>
</evidence>
<keyword evidence="5" id="KW-1185">Reference proteome</keyword>
<dbReference type="Proteomes" id="UP000613512">
    <property type="component" value="Unassembled WGS sequence"/>
</dbReference>
<dbReference type="SUPFAM" id="SSF54637">
    <property type="entry name" value="Thioesterase/thiol ester dehydrase-isomerase"/>
    <property type="match status" value="1"/>
</dbReference>
<dbReference type="InterPro" id="IPR003736">
    <property type="entry name" value="PAAI_dom"/>
</dbReference>
<feature type="domain" description="Thioesterase" evidence="3">
    <location>
        <begin position="41"/>
        <end position="118"/>
    </location>
</feature>
<sequence length="132" mass="14427">MEFANTNNTLLQSLGIETVTLEKDLVVMTMPVDHRTHQPLGYLHGGASVALAETAASVGACLHVDLEQFHVFGIEINANHVKSKREGIVTAKAKPIHVGRSNMVWEINIVDEEDQLICISRCTVAVVPKKSK</sequence>
<evidence type="ECO:0000259" key="3">
    <source>
        <dbReference type="Pfam" id="PF03061"/>
    </source>
</evidence>
<proteinExistence type="inferred from homology"/>
<evidence type="ECO:0000313" key="4">
    <source>
        <dbReference type="EMBL" id="GGA76487.1"/>
    </source>
</evidence>
<dbReference type="GO" id="GO:0061522">
    <property type="term" value="F:1,4-dihydroxy-2-naphthoyl-CoA thioesterase activity"/>
    <property type="evidence" value="ECO:0007669"/>
    <property type="project" value="TreeGrafter"/>
</dbReference>
<comment type="caution">
    <text evidence="4">The sequence shown here is derived from an EMBL/GenBank/DDBJ whole genome shotgun (WGS) entry which is preliminary data.</text>
</comment>
<protein>
    <submittedName>
        <fullName evidence="4">Esterase</fullName>
    </submittedName>
</protein>
<dbReference type="NCBIfam" id="TIGR00369">
    <property type="entry name" value="unchar_dom_1"/>
    <property type="match status" value="1"/>
</dbReference>
<dbReference type="CDD" id="cd03443">
    <property type="entry name" value="PaaI_thioesterase"/>
    <property type="match status" value="1"/>
</dbReference>
<dbReference type="EMBL" id="BMEY01000009">
    <property type="protein sequence ID" value="GGA76487.1"/>
    <property type="molecule type" value="Genomic_DNA"/>
</dbReference>
<dbReference type="InterPro" id="IPR029069">
    <property type="entry name" value="HotDog_dom_sf"/>
</dbReference>
<dbReference type="GO" id="GO:0005829">
    <property type="term" value="C:cytosol"/>
    <property type="evidence" value="ECO:0007669"/>
    <property type="project" value="TreeGrafter"/>
</dbReference>
<dbReference type="InterPro" id="IPR006683">
    <property type="entry name" value="Thioestr_dom"/>
</dbReference>
<dbReference type="AlphaFoldDB" id="A0A916RY70"/>
<dbReference type="Pfam" id="PF03061">
    <property type="entry name" value="4HBT"/>
    <property type="match status" value="1"/>
</dbReference>
<organism evidence="4 5">
    <name type="scientific">Ornithinibacillus halotolerans</name>
    <dbReference type="NCBI Taxonomy" id="1274357"/>
    <lineage>
        <taxon>Bacteria</taxon>
        <taxon>Bacillati</taxon>
        <taxon>Bacillota</taxon>
        <taxon>Bacilli</taxon>
        <taxon>Bacillales</taxon>
        <taxon>Bacillaceae</taxon>
        <taxon>Ornithinibacillus</taxon>
    </lineage>
</organism>
<accession>A0A916RY70</accession>
<evidence type="ECO:0000256" key="2">
    <source>
        <dbReference type="ARBA" id="ARBA00022801"/>
    </source>
</evidence>
<keyword evidence="2" id="KW-0378">Hydrolase</keyword>
<name>A0A916RY70_9BACI</name>